<evidence type="ECO:0008006" key="3">
    <source>
        <dbReference type="Google" id="ProtNLM"/>
    </source>
</evidence>
<gene>
    <name evidence="1" type="ORF">AV274_3691</name>
</gene>
<keyword evidence="2" id="KW-1185">Reference proteome</keyword>
<reference evidence="1 2" key="1">
    <citation type="submission" date="2016-05" db="EMBL/GenBank/DDBJ databases">
        <title>Nuclear genome of Blastocystis sp. subtype 1 NandII.</title>
        <authorList>
            <person name="Gentekaki E."/>
            <person name="Curtis B."/>
            <person name="Stairs C."/>
            <person name="Eme L."/>
            <person name="Herman E."/>
            <person name="Klimes V."/>
            <person name="Arias M.C."/>
            <person name="Elias M."/>
            <person name="Hilliou F."/>
            <person name="Klute M."/>
            <person name="Malik S.-B."/>
            <person name="Pightling A."/>
            <person name="Rachubinski R."/>
            <person name="Salas D."/>
            <person name="Schlacht A."/>
            <person name="Suga H."/>
            <person name="Archibald J."/>
            <person name="Ball S.G."/>
            <person name="Clark G."/>
            <person name="Dacks J."/>
            <person name="Van Der Giezen M."/>
            <person name="Tsaousis A."/>
            <person name="Roger A."/>
        </authorList>
    </citation>
    <scope>NUCLEOTIDE SEQUENCE [LARGE SCALE GENOMIC DNA]</scope>
    <source>
        <strain evidence="2">ATCC 50177 / NandII</strain>
    </source>
</reference>
<dbReference type="AlphaFoldDB" id="A0A196SET0"/>
<dbReference type="SUPFAM" id="SSF48371">
    <property type="entry name" value="ARM repeat"/>
    <property type="match status" value="1"/>
</dbReference>
<organism evidence="1 2">
    <name type="scientific">Blastocystis sp. subtype 1 (strain ATCC 50177 / NandII)</name>
    <dbReference type="NCBI Taxonomy" id="478820"/>
    <lineage>
        <taxon>Eukaryota</taxon>
        <taxon>Sar</taxon>
        <taxon>Stramenopiles</taxon>
        <taxon>Bigyra</taxon>
        <taxon>Opalozoa</taxon>
        <taxon>Opalinata</taxon>
        <taxon>Blastocystidae</taxon>
        <taxon>Blastocystis</taxon>
    </lineage>
</organism>
<comment type="caution">
    <text evidence="1">The sequence shown here is derived from an EMBL/GenBank/DDBJ whole genome shotgun (WGS) entry which is preliminary data.</text>
</comment>
<protein>
    <recommendedName>
        <fullName evidence="3">Exportin-1/Importin-beta-like domain-containing protein</fullName>
    </recommendedName>
</protein>
<evidence type="ECO:0000313" key="1">
    <source>
        <dbReference type="EMBL" id="OAO14647.1"/>
    </source>
</evidence>
<proteinExistence type="predicted"/>
<dbReference type="Gene3D" id="1.25.10.10">
    <property type="entry name" value="Leucine-rich Repeat Variant"/>
    <property type="match status" value="1"/>
</dbReference>
<name>A0A196SET0_BLAHN</name>
<dbReference type="InterPro" id="IPR011989">
    <property type="entry name" value="ARM-like"/>
</dbReference>
<evidence type="ECO:0000313" key="2">
    <source>
        <dbReference type="Proteomes" id="UP000078348"/>
    </source>
</evidence>
<dbReference type="EMBL" id="LXWW01000228">
    <property type="protein sequence ID" value="OAO14647.1"/>
    <property type="molecule type" value="Genomic_DNA"/>
</dbReference>
<sequence>MDSSEIAALSQCICVLCDERSSSEEKDRANGVLSRFSDSEEGWFLALQILQSNDLSISFNVRFFALNLLISAFHKNWKCTPNDTQRSILGFLDDSLRNPIPVMYAENPLLLKKFAHLIATAMTACWPSQWKNCMESLENYTRGNSQQVFLAVEILRYFCLDLGASKEEHNCVNGRRKRVKSFIPSVETLVRNCVLFLQSDQAAQTVNSSDSVFSSFFCFITSLFKCVPEEVIISVIPLVNSIVIPAISRSYLLTDCFAYLAAVADHPFSKDNRPVIKDFLQFLFQVDSILHSYPLDSSLFATFKDFYEIVYSFVQNQTAVFLPVRDAAEEQQFVRLVSLLITAIQFPSVPTQIHMISCLVALFSADAFHTRQPQILVEAVPSAIQALVIALCCHNQASSQYLAFDSCEYESHGSFQRAVSDLKKVVRECAAALVKTQYTPVMTQVTAIVATLSTQPNDFVLAFYSILKGAVEGVKALSTAQASLNHADLKSLFLQLQQFLFYGHCPFQVETLQILSVLVASVSLDPEECEAAFQPLAFILLNQAKEMSSTLENEIAKYIKALTTSHCALFAARFEAVAGAFLSLIFIDSLSDSSRCVLLQSYLHVILCLQDEEQQLQQINSLLASFLSVISSPEAQTVWFSPLLFQQCFSSDLPKLACVVSAFTSIADVITAITAFSLRTRLTSLLFQPLARSLLLLTSTLASVLTQPSLPPNQTAMSNPMSNNVSNNSSSNVSNTIWTAATQRELTNQHSPKAFPFSEKGLLLFHNVMRCWKELLLNETNHSLQLYEELNRLTAEVFPRLRLVMMQDWLLSITVPLYLSYPPSLPILSLSTVLLTTLHTVLGVPQHIDSSYLKPYGFSAEVEEVVLRNTFASFFATLANVFLYAVGDSMRGMAMSLANRPYLLGNGLAEKAMAEEKKSDTQAVIDERVERMKGQFVRVFLESSEPLRRTVFEVLLMILQSEMIQAVQLCFSFLTAALPLLCAYCSKDTLLSIFRLLLQLYLSSHSDRCKEITQCCLVILSFVHSTSSVNPNESDFSVFVQEMNGVLQVDQPDLLNYIMSVLSLDDEKQRILRFRKLLERAKKERSEKGVPNQFQSH</sequence>
<dbReference type="InterPro" id="IPR016024">
    <property type="entry name" value="ARM-type_fold"/>
</dbReference>
<accession>A0A196SET0</accession>
<dbReference type="Proteomes" id="UP000078348">
    <property type="component" value="Unassembled WGS sequence"/>
</dbReference>